<dbReference type="SMART" id="SM00256">
    <property type="entry name" value="FBOX"/>
    <property type="match status" value="1"/>
</dbReference>
<accession>A0AA40EKX4</accession>
<keyword evidence="4" id="KW-1185">Reference proteome</keyword>
<proteinExistence type="predicted"/>
<evidence type="ECO:0000313" key="3">
    <source>
        <dbReference type="EMBL" id="KAK0741221.1"/>
    </source>
</evidence>
<protein>
    <recommendedName>
        <fullName evidence="2">F-box domain-containing protein</fullName>
    </recommendedName>
</protein>
<sequence>MSGPPPDGAGGIHPPHDEQDHQGFTVFTVVPKQVQQTEDAMLRALGEARTLMAQKDYLGALSKAVEATRLCPCGTCTKHHPRDKSCHIRELTRAVRSHHFDKVGRPECRCGFIWSTCTRPSHIDAVDMQADCSVKAGRHAAAFSIALSLVRLDRFSPAGYCRAVMIMRHLVRAQLDVQGPETRALVVLVQATELGSVNAFADLIKPFIRCGLFASTARRHAQDIKYRAILQKMAHHMAMDEAKVDPVTRLPPEVLNIIFSCMDLSSLLRCMRVTKAWQRLLLSDHMLWRELRLKNPGNPKKNFAKFINERRSIRILVLEEVAEFSLTAEKAQILARGLPWLRRLQLGTTMNRPERLKVGLGGLSGHYLTFLTHLRLSGVGLPLMRDLAQLASSTLESIDLRDTDCDVLLALPSRLPNLKRLRMRSTQKMPCVDLGILAYRTPALQHLYLDGCCIPTTSDSDDFGVWNDLRTLVIGERTSSIAPTPASLTDAVPVPLFSSKIESLTLLSHDIRLPFLLLFPIPSGAGLLRHHRLPPPLPSPLPTPEQSYPNLRVFRCHSTIAPPLLEWALAPSLANKTLEVLDLAHDPTSTTYTPTTHTVTISTAFGAPSRDPSAEYPFFGEACESVKTLGFWGFNFAPIGDAAGFGFAPVLAFLEKFPGVETVAVFPGAHDVWVLVMELIETGRVKRVVQDRLQGVDWTSMQELARRKGAEVVHVPRGMGVEWDLEGW</sequence>
<dbReference type="InterPro" id="IPR032675">
    <property type="entry name" value="LRR_dom_sf"/>
</dbReference>
<dbReference type="SUPFAM" id="SSF81383">
    <property type="entry name" value="F-box domain"/>
    <property type="match status" value="1"/>
</dbReference>
<comment type="caution">
    <text evidence="3">The sequence shown here is derived from an EMBL/GenBank/DDBJ whole genome shotgun (WGS) entry which is preliminary data.</text>
</comment>
<dbReference type="Gene3D" id="3.80.10.10">
    <property type="entry name" value="Ribonuclease Inhibitor"/>
    <property type="match status" value="1"/>
</dbReference>
<gene>
    <name evidence="3" type="ORF">B0T18DRAFT_227050</name>
</gene>
<dbReference type="InterPro" id="IPR001810">
    <property type="entry name" value="F-box_dom"/>
</dbReference>
<dbReference type="PROSITE" id="PS50181">
    <property type="entry name" value="FBOX"/>
    <property type="match status" value="1"/>
</dbReference>
<dbReference type="AlphaFoldDB" id="A0AA40EKX4"/>
<dbReference type="Pfam" id="PF12937">
    <property type="entry name" value="F-box-like"/>
    <property type="match status" value="1"/>
</dbReference>
<evidence type="ECO:0000259" key="2">
    <source>
        <dbReference type="PROSITE" id="PS50181"/>
    </source>
</evidence>
<feature type="region of interest" description="Disordered" evidence="1">
    <location>
        <begin position="1"/>
        <end position="20"/>
    </location>
</feature>
<dbReference type="EMBL" id="JAUKUD010000006">
    <property type="protein sequence ID" value="KAK0741221.1"/>
    <property type="molecule type" value="Genomic_DNA"/>
</dbReference>
<dbReference type="InterPro" id="IPR036047">
    <property type="entry name" value="F-box-like_dom_sf"/>
</dbReference>
<organism evidence="3 4">
    <name type="scientific">Schizothecium vesticola</name>
    <dbReference type="NCBI Taxonomy" id="314040"/>
    <lineage>
        <taxon>Eukaryota</taxon>
        <taxon>Fungi</taxon>
        <taxon>Dikarya</taxon>
        <taxon>Ascomycota</taxon>
        <taxon>Pezizomycotina</taxon>
        <taxon>Sordariomycetes</taxon>
        <taxon>Sordariomycetidae</taxon>
        <taxon>Sordariales</taxon>
        <taxon>Schizotheciaceae</taxon>
        <taxon>Schizothecium</taxon>
    </lineage>
</organism>
<evidence type="ECO:0000256" key="1">
    <source>
        <dbReference type="SAM" id="MobiDB-lite"/>
    </source>
</evidence>
<evidence type="ECO:0000313" key="4">
    <source>
        <dbReference type="Proteomes" id="UP001172155"/>
    </source>
</evidence>
<dbReference type="Proteomes" id="UP001172155">
    <property type="component" value="Unassembled WGS sequence"/>
</dbReference>
<name>A0AA40EKX4_9PEZI</name>
<reference evidence="3" key="1">
    <citation type="submission" date="2023-06" db="EMBL/GenBank/DDBJ databases">
        <title>Genome-scale phylogeny and comparative genomics of the fungal order Sordariales.</title>
        <authorList>
            <consortium name="Lawrence Berkeley National Laboratory"/>
            <person name="Hensen N."/>
            <person name="Bonometti L."/>
            <person name="Westerberg I."/>
            <person name="Brannstrom I.O."/>
            <person name="Guillou S."/>
            <person name="Cros-Aarteil S."/>
            <person name="Calhoun S."/>
            <person name="Haridas S."/>
            <person name="Kuo A."/>
            <person name="Mondo S."/>
            <person name="Pangilinan J."/>
            <person name="Riley R."/>
            <person name="LaButti K."/>
            <person name="Andreopoulos B."/>
            <person name="Lipzen A."/>
            <person name="Chen C."/>
            <person name="Yanf M."/>
            <person name="Daum C."/>
            <person name="Ng V."/>
            <person name="Clum A."/>
            <person name="Steindorff A."/>
            <person name="Ohm R."/>
            <person name="Martin F."/>
            <person name="Silar P."/>
            <person name="Natvig D."/>
            <person name="Lalanne C."/>
            <person name="Gautier V."/>
            <person name="Ament-velasquez S.L."/>
            <person name="Kruys A."/>
            <person name="Hutchinson M.I."/>
            <person name="Powell A.J."/>
            <person name="Barry K."/>
            <person name="Miller A.N."/>
            <person name="Grigoriev I.V."/>
            <person name="Debuchy R."/>
            <person name="Gladieux P."/>
            <person name="Thoren M.H."/>
            <person name="Johannesson H."/>
        </authorList>
    </citation>
    <scope>NUCLEOTIDE SEQUENCE</scope>
    <source>
        <strain evidence="3">SMH3187-1</strain>
    </source>
</reference>
<feature type="domain" description="F-box" evidence="2">
    <location>
        <begin position="244"/>
        <end position="291"/>
    </location>
</feature>
<dbReference type="Gene3D" id="1.20.1280.50">
    <property type="match status" value="1"/>
</dbReference>
<dbReference type="SUPFAM" id="SSF52047">
    <property type="entry name" value="RNI-like"/>
    <property type="match status" value="1"/>
</dbReference>